<reference evidence="1" key="1">
    <citation type="submission" date="2022-04" db="EMBL/GenBank/DDBJ databases">
        <title>Carnegiea gigantea Genome sequencing and assembly v2.</title>
        <authorList>
            <person name="Copetti D."/>
            <person name="Sanderson M.J."/>
            <person name="Burquez A."/>
            <person name="Wojciechowski M.F."/>
        </authorList>
    </citation>
    <scope>NUCLEOTIDE SEQUENCE</scope>
    <source>
        <strain evidence="1">SGP5-SGP5p</strain>
        <tissue evidence="1">Aerial part</tissue>
    </source>
</reference>
<dbReference type="Proteomes" id="UP001153076">
    <property type="component" value="Unassembled WGS sequence"/>
</dbReference>
<keyword evidence="2" id="KW-1185">Reference proteome</keyword>
<dbReference type="AlphaFoldDB" id="A0A9Q1JLC0"/>
<accession>A0A9Q1JLC0</accession>
<proteinExistence type="predicted"/>
<evidence type="ECO:0000313" key="2">
    <source>
        <dbReference type="Proteomes" id="UP001153076"/>
    </source>
</evidence>
<comment type="caution">
    <text evidence="1">The sequence shown here is derived from an EMBL/GenBank/DDBJ whole genome shotgun (WGS) entry which is preliminary data.</text>
</comment>
<dbReference type="OrthoDB" id="910577at2759"/>
<organism evidence="1 2">
    <name type="scientific">Carnegiea gigantea</name>
    <dbReference type="NCBI Taxonomy" id="171969"/>
    <lineage>
        <taxon>Eukaryota</taxon>
        <taxon>Viridiplantae</taxon>
        <taxon>Streptophyta</taxon>
        <taxon>Embryophyta</taxon>
        <taxon>Tracheophyta</taxon>
        <taxon>Spermatophyta</taxon>
        <taxon>Magnoliopsida</taxon>
        <taxon>eudicotyledons</taxon>
        <taxon>Gunneridae</taxon>
        <taxon>Pentapetalae</taxon>
        <taxon>Caryophyllales</taxon>
        <taxon>Cactineae</taxon>
        <taxon>Cactaceae</taxon>
        <taxon>Cactoideae</taxon>
        <taxon>Echinocereeae</taxon>
        <taxon>Carnegiea</taxon>
    </lineage>
</organism>
<sequence>MVANVTMGFIINVHAPRKVLMQSVPRFERLSWSRKLESSKGHLNDENKCVDISKDYENYFNAIALKKVNTEYRGEGGYLTKDEFYPALHRLLGLIFQFRVLSTSMIGVMVWTKRVLIRFEEPLKQTSIFGAVGVFEFPYHFDTNVWRAFCELWCV</sequence>
<protein>
    <submittedName>
        <fullName evidence="1">Uncharacterized protein</fullName>
    </submittedName>
</protein>
<dbReference type="EMBL" id="JAKOGI010002190">
    <property type="protein sequence ID" value="KAJ8422645.1"/>
    <property type="molecule type" value="Genomic_DNA"/>
</dbReference>
<evidence type="ECO:0000313" key="1">
    <source>
        <dbReference type="EMBL" id="KAJ8422645.1"/>
    </source>
</evidence>
<name>A0A9Q1JLC0_9CARY</name>
<gene>
    <name evidence="1" type="ORF">Cgig2_030324</name>
</gene>